<dbReference type="Proteomes" id="UP000274131">
    <property type="component" value="Unassembled WGS sequence"/>
</dbReference>
<feature type="active site" description="Proton acceptor; for processing activity" evidence="7">
    <location>
        <position position="283"/>
    </location>
</feature>
<feature type="binding site" evidence="8">
    <location>
        <position position="262"/>
    </location>
    <ligand>
        <name>substrate</name>
    </ligand>
</feature>
<comment type="pathway">
    <text evidence="1 6">Amine and polyamine biosynthesis; S-adenosylmethioninamine biosynthesis; S-adenosylmethioninamine from S-adenosyl-L-methionine: step 1/1.</text>
</comment>
<evidence type="ECO:0000256" key="2">
    <source>
        <dbReference type="ARBA" id="ARBA00008466"/>
    </source>
</evidence>
<keyword evidence="6" id="KW-0949">S-adenosyl-L-methionine</keyword>
<keyword evidence="6" id="KW-0210">Decarboxylase</keyword>
<comment type="cofactor">
    <cofactor evidence="6">
        <name>pyruvate</name>
        <dbReference type="ChEBI" id="CHEBI:15361"/>
    </cofactor>
    <text evidence="6">Binds 1 pyruvoyl group covalently per subunit.</text>
</comment>
<dbReference type="GO" id="GO:0008295">
    <property type="term" value="P:spermidine biosynthetic process"/>
    <property type="evidence" value="ECO:0007669"/>
    <property type="project" value="UniProtKB-KW"/>
</dbReference>
<feature type="active site" description="Proton acceptor; for processing activity" evidence="7">
    <location>
        <position position="268"/>
    </location>
</feature>
<organism evidence="14">
    <name type="scientific">Enterobius vermicularis</name>
    <name type="common">Human pinworm</name>
    <dbReference type="NCBI Taxonomy" id="51028"/>
    <lineage>
        <taxon>Eukaryota</taxon>
        <taxon>Metazoa</taxon>
        <taxon>Ecdysozoa</taxon>
        <taxon>Nematoda</taxon>
        <taxon>Chromadorea</taxon>
        <taxon>Rhabditida</taxon>
        <taxon>Spirurina</taxon>
        <taxon>Oxyuridomorpha</taxon>
        <taxon>Oxyuroidea</taxon>
        <taxon>Oxyuridae</taxon>
        <taxon>Enterobius</taxon>
    </lineage>
</organism>
<reference evidence="14" key="1">
    <citation type="submission" date="2017-02" db="UniProtKB">
        <authorList>
            <consortium name="WormBaseParasite"/>
        </authorList>
    </citation>
    <scope>IDENTIFICATION</scope>
</reference>
<feature type="site" description="Cleavage (non-hydrolytic); by autolysis" evidence="10">
    <location>
        <begin position="106"/>
        <end position="107"/>
    </location>
</feature>
<protein>
    <recommendedName>
        <fullName evidence="6">S-adenosylmethionine decarboxylase proenzyme</fullName>
        <ecNumber evidence="6">4.1.1.50</ecNumber>
    </recommendedName>
</protein>
<dbReference type="GO" id="GO:0004014">
    <property type="term" value="F:adenosylmethionine decarboxylase activity"/>
    <property type="evidence" value="ECO:0007669"/>
    <property type="project" value="UniProtKB-EC"/>
</dbReference>
<sequence>MPFSSSSFQNASYENISVTDYSSNALEELKDDVFFEGAEKVLEIWFDEKENGASSLRSIPFRELASMLEVAKCRILHSASNEYLDSYVLRFPGEASVYKQARKFSESSMFVFDFRLILKTCGSTMPLRALKRFLKLARRYCNRNEVIEVFYSHKNFMRPDRQPKPHQEFNDEAKYLDRYFQVGSVYQLGRPNQDQWYLYTMSLRNVQDCHPEHTLEILMTEMPDDILCVFSKAVCKDGKDCTEKSGIGRIMPFGTIIHEELFLPCGYSMNGLLPKTDKYITIHVTPEPGFSYASFETNQDSCSLYNQALQVVDTFKPRKFLVTVFSNDLSTKGKDIQQRLMDFPFDGYRRNNIETVKFEFESLIFAQFVRKQSVV</sequence>
<feature type="binding site" evidence="8">
    <location>
        <position position="287"/>
    </location>
    <ligand>
        <name>substrate</name>
    </ligand>
</feature>
<name>A0A0N4V352_ENTVE</name>
<accession>A0A0N4V352</accession>
<dbReference type="NCBIfam" id="TIGR00535">
    <property type="entry name" value="SAM_DCase"/>
    <property type="match status" value="1"/>
</dbReference>
<feature type="active site" description="Schiff-base intermediate with substrate; via pyruvic acid" evidence="7">
    <location>
        <position position="107"/>
    </location>
</feature>
<evidence type="ECO:0000313" key="12">
    <source>
        <dbReference type="EMBL" id="VDD89422.1"/>
    </source>
</evidence>
<keyword evidence="6" id="KW-0670">Pyruvate</keyword>
<dbReference type="OrthoDB" id="1068353at2759"/>
<evidence type="ECO:0000256" key="5">
    <source>
        <dbReference type="ARBA" id="ARBA00048112"/>
    </source>
</evidence>
<feature type="chain" id="PRO_5043116582" description="S-adenosylmethionine decarboxylase alpha chain" evidence="11">
    <location>
        <begin position="107"/>
        <end position="375"/>
    </location>
</feature>
<dbReference type="AlphaFoldDB" id="A0A0N4V352"/>
<evidence type="ECO:0000313" key="14">
    <source>
        <dbReference type="WBParaSite" id="EVEC_0000446501-mRNA-1"/>
    </source>
</evidence>
<evidence type="ECO:0000256" key="7">
    <source>
        <dbReference type="PIRSR" id="PIRSR001355-1"/>
    </source>
</evidence>
<keyword evidence="13" id="KW-1185">Reference proteome</keyword>
<gene>
    <name evidence="12" type="ORF">EVEC_LOCUS4173</name>
</gene>
<evidence type="ECO:0000256" key="3">
    <source>
        <dbReference type="ARBA" id="ARBA00023066"/>
    </source>
</evidence>
<evidence type="ECO:0000256" key="9">
    <source>
        <dbReference type="PIRSR" id="PIRSR001355-3"/>
    </source>
</evidence>
<evidence type="ECO:0000256" key="6">
    <source>
        <dbReference type="PIRNR" id="PIRNR001355"/>
    </source>
</evidence>
<dbReference type="InterPro" id="IPR001985">
    <property type="entry name" value="S-AdoMet_decarboxylase_euk"/>
</dbReference>
<comment type="similarity">
    <text evidence="2 6">Belongs to the eukaryotic AdoMetDC family.</text>
</comment>
<dbReference type="Pfam" id="PF01536">
    <property type="entry name" value="SAM_decarbox"/>
    <property type="match status" value="1"/>
</dbReference>
<feature type="chain" id="PRO_5043116581" description="S-adenosylmethionine decarboxylase beta chain" evidence="11">
    <location>
        <begin position="1"/>
        <end position="106"/>
    </location>
</feature>
<keyword evidence="3 6" id="KW-0745">Spermidine biosynthesis</keyword>
<keyword evidence="6" id="KW-0704">Schiff base</keyword>
<dbReference type="STRING" id="51028.A0A0N4V352"/>
<evidence type="ECO:0000256" key="1">
    <source>
        <dbReference type="ARBA" id="ARBA00004911"/>
    </source>
</evidence>
<dbReference type="WBParaSite" id="EVEC_0000446501-mRNA-1">
    <property type="protein sequence ID" value="EVEC_0000446501-mRNA-1"/>
    <property type="gene ID" value="EVEC_0000446501"/>
</dbReference>
<keyword evidence="6" id="KW-0865">Zymogen</keyword>
<dbReference type="InterPro" id="IPR016067">
    <property type="entry name" value="S-AdoMet_deCO2ase_core"/>
</dbReference>
<reference evidence="12 13" key="2">
    <citation type="submission" date="2018-10" db="EMBL/GenBank/DDBJ databases">
        <authorList>
            <consortium name="Pathogen Informatics"/>
        </authorList>
    </citation>
    <scope>NUCLEOTIDE SEQUENCE [LARGE SCALE GENOMIC DNA]</scope>
</reference>
<evidence type="ECO:0000256" key="4">
    <source>
        <dbReference type="ARBA" id="ARBA00023115"/>
    </source>
</evidence>
<feature type="modified residue" description="Pyruvic acid (Ser); by autocatalysis" evidence="9">
    <location>
        <position position="107"/>
    </location>
</feature>
<dbReference type="SUPFAM" id="SSF56276">
    <property type="entry name" value="S-adenosylmethionine decarboxylase"/>
    <property type="match status" value="1"/>
</dbReference>
<evidence type="ECO:0000313" key="13">
    <source>
        <dbReference type="Proteomes" id="UP000274131"/>
    </source>
</evidence>
<dbReference type="GO" id="GO:0005829">
    <property type="term" value="C:cytosol"/>
    <property type="evidence" value="ECO:0007669"/>
    <property type="project" value="TreeGrafter"/>
</dbReference>
<feature type="active site" description="Proton donor; for catalytic activity" evidence="7">
    <location>
        <position position="121"/>
    </location>
</feature>
<dbReference type="PANTHER" id="PTHR11570">
    <property type="entry name" value="S-ADENOSYLMETHIONINE DECARBOXYLASE"/>
    <property type="match status" value="1"/>
</dbReference>
<evidence type="ECO:0000256" key="11">
    <source>
        <dbReference type="PIRSR" id="PIRSR001355-5"/>
    </source>
</evidence>
<comment type="catalytic activity">
    <reaction evidence="5 6">
        <text>S-adenosyl-L-methionine + H(+) = S-adenosyl 3-(methylsulfanyl)propylamine + CO2</text>
        <dbReference type="Rhea" id="RHEA:15981"/>
        <dbReference type="ChEBI" id="CHEBI:15378"/>
        <dbReference type="ChEBI" id="CHEBI:16526"/>
        <dbReference type="ChEBI" id="CHEBI:57443"/>
        <dbReference type="ChEBI" id="CHEBI:59789"/>
        <dbReference type="EC" id="4.1.1.50"/>
    </reaction>
</comment>
<feature type="binding site" evidence="8">
    <location>
        <position position="106"/>
    </location>
    <ligand>
        <name>substrate</name>
    </ligand>
</feature>
<dbReference type="EC" id="4.1.1.50" evidence="6"/>
<dbReference type="GO" id="GO:0006597">
    <property type="term" value="P:spermine biosynthetic process"/>
    <property type="evidence" value="ECO:0007669"/>
    <property type="project" value="InterPro"/>
</dbReference>
<feature type="binding site" evidence="8">
    <location>
        <position position="35"/>
    </location>
    <ligand>
        <name>substrate</name>
    </ligand>
</feature>
<proteinExistence type="inferred from homology"/>
<dbReference type="PANTHER" id="PTHR11570:SF0">
    <property type="entry name" value="S-ADENOSYLMETHIONINE DECARBOXYLASE PROENZYME"/>
    <property type="match status" value="1"/>
</dbReference>
<evidence type="ECO:0000256" key="10">
    <source>
        <dbReference type="PIRSR" id="PIRSR001355-4"/>
    </source>
</evidence>
<keyword evidence="10" id="KW-0068">Autocatalytic cleavage</keyword>
<keyword evidence="4 6" id="KW-0620">Polyamine biosynthesis</keyword>
<dbReference type="EMBL" id="UXUI01007785">
    <property type="protein sequence ID" value="VDD89422.1"/>
    <property type="molecule type" value="Genomic_DNA"/>
</dbReference>
<keyword evidence="6" id="KW-0456">Lyase</keyword>
<dbReference type="PIRSF" id="PIRSF001355">
    <property type="entry name" value="S-AdenosylMet_decarboxylase"/>
    <property type="match status" value="1"/>
</dbReference>
<dbReference type="Gene3D" id="3.60.90.10">
    <property type="entry name" value="S-adenosylmethionine decarboxylase"/>
    <property type="match status" value="1"/>
</dbReference>
<evidence type="ECO:0000256" key="8">
    <source>
        <dbReference type="PIRSR" id="PIRSR001355-2"/>
    </source>
</evidence>
<dbReference type="InterPro" id="IPR048283">
    <property type="entry name" value="AdoMetDC-like"/>
</dbReference>
<dbReference type="UniPathway" id="UPA00331">
    <property type="reaction ID" value="UER00451"/>
</dbReference>